<dbReference type="GO" id="GO:0005509">
    <property type="term" value="F:calcium ion binding"/>
    <property type="evidence" value="ECO:0007669"/>
    <property type="project" value="InterPro"/>
</dbReference>
<keyword evidence="6" id="KW-0325">Glycoprotein</keyword>
<dbReference type="InterPro" id="IPR000742">
    <property type="entry name" value="EGF"/>
</dbReference>
<dbReference type="PROSITE" id="PS50026">
    <property type="entry name" value="EGF_3"/>
    <property type="match status" value="1"/>
</dbReference>
<keyword evidence="4" id="KW-0677">Repeat</keyword>
<keyword evidence="2 7" id="KW-0245">EGF-like domain</keyword>
<dbReference type="GO" id="GO:0016020">
    <property type="term" value="C:membrane"/>
    <property type="evidence" value="ECO:0007669"/>
    <property type="project" value="UniProtKB-SubCell"/>
</dbReference>
<feature type="chain" id="PRO_5023898335" description="EGF-like domain-containing protein" evidence="9">
    <location>
        <begin position="30"/>
        <end position="411"/>
    </location>
</feature>
<name>A0A5J9U911_9POAL</name>
<evidence type="ECO:0000256" key="8">
    <source>
        <dbReference type="SAM" id="Phobius"/>
    </source>
</evidence>
<proteinExistence type="predicted"/>
<keyword evidence="8" id="KW-0472">Membrane</keyword>
<keyword evidence="8" id="KW-0812">Transmembrane</keyword>
<dbReference type="InterPro" id="IPR000152">
    <property type="entry name" value="EGF-type_Asp/Asn_hydroxyl_site"/>
</dbReference>
<dbReference type="OrthoDB" id="593082at2759"/>
<evidence type="ECO:0000256" key="7">
    <source>
        <dbReference type="PROSITE-ProRule" id="PRU00076"/>
    </source>
</evidence>
<reference evidence="11 12" key="1">
    <citation type="journal article" date="2019" name="Sci. Rep.">
        <title>A high-quality genome of Eragrostis curvula grass provides insights into Poaceae evolution and supports new strategies to enhance forage quality.</title>
        <authorList>
            <person name="Carballo J."/>
            <person name="Santos B.A.C.M."/>
            <person name="Zappacosta D."/>
            <person name="Garbus I."/>
            <person name="Selva J.P."/>
            <person name="Gallo C.A."/>
            <person name="Diaz A."/>
            <person name="Albertini E."/>
            <person name="Caccamo M."/>
            <person name="Echenique V."/>
        </authorList>
    </citation>
    <scope>NUCLEOTIDE SEQUENCE [LARGE SCALE GENOMIC DNA]</scope>
    <source>
        <strain evidence="12">cv. Victoria</strain>
        <tissue evidence="11">Leaf</tissue>
    </source>
</reference>
<keyword evidence="5" id="KW-1015">Disulfide bond</keyword>
<evidence type="ECO:0000256" key="1">
    <source>
        <dbReference type="ARBA" id="ARBA00004167"/>
    </source>
</evidence>
<dbReference type="Gramene" id="TVU20222">
    <property type="protein sequence ID" value="TVU20222"/>
    <property type="gene ID" value="EJB05_36421"/>
</dbReference>
<dbReference type="CDD" id="cd00054">
    <property type="entry name" value="EGF_CA"/>
    <property type="match status" value="1"/>
</dbReference>
<evidence type="ECO:0000256" key="4">
    <source>
        <dbReference type="ARBA" id="ARBA00022737"/>
    </source>
</evidence>
<dbReference type="FunFam" id="2.10.25.10:FF:000005">
    <property type="entry name" value="Fibrillin 2"/>
    <property type="match status" value="1"/>
</dbReference>
<dbReference type="Pfam" id="PF07645">
    <property type="entry name" value="EGF_CA"/>
    <property type="match status" value="1"/>
</dbReference>
<evidence type="ECO:0000256" key="5">
    <source>
        <dbReference type="ARBA" id="ARBA00023157"/>
    </source>
</evidence>
<evidence type="ECO:0000256" key="3">
    <source>
        <dbReference type="ARBA" id="ARBA00022729"/>
    </source>
</evidence>
<evidence type="ECO:0000259" key="10">
    <source>
        <dbReference type="PROSITE" id="PS50026"/>
    </source>
</evidence>
<keyword evidence="8" id="KW-1133">Transmembrane helix</keyword>
<protein>
    <recommendedName>
        <fullName evidence="10">EGF-like domain-containing protein</fullName>
    </recommendedName>
</protein>
<feature type="signal peptide" evidence="9">
    <location>
        <begin position="1"/>
        <end position="29"/>
    </location>
</feature>
<comment type="caution">
    <text evidence="11">The sequence shown here is derived from an EMBL/GenBank/DDBJ whole genome shotgun (WGS) entry which is preliminary data.</text>
</comment>
<keyword evidence="12" id="KW-1185">Reference proteome</keyword>
<dbReference type="Pfam" id="PF13947">
    <property type="entry name" value="GUB_WAK_bind"/>
    <property type="match status" value="1"/>
</dbReference>
<dbReference type="Gene3D" id="2.10.25.10">
    <property type="entry name" value="Laminin"/>
    <property type="match status" value="1"/>
</dbReference>
<dbReference type="EMBL" id="RWGY01000029">
    <property type="protein sequence ID" value="TVU20222.1"/>
    <property type="molecule type" value="Genomic_DNA"/>
</dbReference>
<comment type="caution">
    <text evidence="7">Lacks conserved residue(s) required for the propagation of feature annotation.</text>
</comment>
<dbReference type="PROSITE" id="PS01187">
    <property type="entry name" value="EGF_CA"/>
    <property type="match status" value="1"/>
</dbReference>
<dbReference type="Proteomes" id="UP000324897">
    <property type="component" value="Chromosome 7"/>
</dbReference>
<dbReference type="PROSITE" id="PS00010">
    <property type="entry name" value="ASX_HYDROXYL"/>
    <property type="match status" value="1"/>
</dbReference>
<evidence type="ECO:0000256" key="2">
    <source>
        <dbReference type="ARBA" id="ARBA00022536"/>
    </source>
</evidence>
<organism evidence="11 12">
    <name type="scientific">Eragrostis curvula</name>
    <name type="common">weeping love grass</name>
    <dbReference type="NCBI Taxonomy" id="38414"/>
    <lineage>
        <taxon>Eukaryota</taxon>
        <taxon>Viridiplantae</taxon>
        <taxon>Streptophyta</taxon>
        <taxon>Embryophyta</taxon>
        <taxon>Tracheophyta</taxon>
        <taxon>Spermatophyta</taxon>
        <taxon>Magnoliopsida</taxon>
        <taxon>Liliopsida</taxon>
        <taxon>Poales</taxon>
        <taxon>Poaceae</taxon>
        <taxon>PACMAD clade</taxon>
        <taxon>Chloridoideae</taxon>
        <taxon>Eragrostideae</taxon>
        <taxon>Eragrostidinae</taxon>
        <taxon>Eragrostis</taxon>
    </lineage>
</organism>
<dbReference type="InterPro" id="IPR049883">
    <property type="entry name" value="NOTCH1_EGF-like"/>
</dbReference>
<evidence type="ECO:0000313" key="11">
    <source>
        <dbReference type="EMBL" id="TVU20222.1"/>
    </source>
</evidence>
<dbReference type="SMART" id="SM00181">
    <property type="entry name" value="EGF"/>
    <property type="match status" value="2"/>
</dbReference>
<comment type="subcellular location">
    <subcellularLocation>
        <location evidence="1">Membrane</location>
        <topology evidence="1">Single-pass membrane protein</topology>
    </subcellularLocation>
</comment>
<gene>
    <name evidence="11" type="ORF">EJB05_36421</name>
</gene>
<dbReference type="GO" id="GO:0030247">
    <property type="term" value="F:polysaccharide binding"/>
    <property type="evidence" value="ECO:0007669"/>
    <property type="project" value="InterPro"/>
</dbReference>
<evidence type="ECO:0000256" key="9">
    <source>
        <dbReference type="SAM" id="SignalP"/>
    </source>
</evidence>
<dbReference type="SUPFAM" id="SSF57196">
    <property type="entry name" value="EGF/Laminin"/>
    <property type="match status" value="1"/>
</dbReference>
<dbReference type="InterPro" id="IPR018097">
    <property type="entry name" value="EGF_Ca-bd_CS"/>
</dbReference>
<evidence type="ECO:0000313" key="12">
    <source>
        <dbReference type="Proteomes" id="UP000324897"/>
    </source>
</evidence>
<dbReference type="InterPro" id="IPR025287">
    <property type="entry name" value="WAK_GUB"/>
</dbReference>
<feature type="domain" description="EGF-like" evidence="10">
    <location>
        <begin position="307"/>
        <end position="345"/>
    </location>
</feature>
<feature type="non-terminal residue" evidence="11">
    <location>
        <position position="1"/>
    </location>
</feature>
<keyword evidence="3 9" id="KW-0732">Signal</keyword>
<dbReference type="SMART" id="SM00179">
    <property type="entry name" value="EGF_CA"/>
    <property type="match status" value="1"/>
</dbReference>
<accession>A0A5J9U911</accession>
<evidence type="ECO:0000256" key="6">
    <source>
        <dbReference type="ARBA" id="ARBA00023180"/>
    </source>
</evidence>
<dbReference type="AlphaFoldDB" id="A0A5J9U911"/>
<dbReference type="PANTHER" id="PTHR33491">
    <property type="entry name" value="OSJNBA0016N04.9 PROTEIN"/>
    <property type="match status" value="1"/>
</dbReference>
<feature type="transmembrane region" description="Helical" evidence="8">
    <location>
        <begin position="355"/>
        <end position="378"/>
    </location>
</feature>
<dbReference type="InterPro" id="IPR001881">
    <property type="entry name" value="EGF-like_Ca-bd_dom"/>
</dbReference>
<sequence length="411" mass="45136">MACSWLAGEKLLLLVTVMATLNLERGADGTGTGSLVLPGCPDKCGNVSVPYPFGFNDGCFREPFSVYCEDDQAVYLQSRKRLKVLQFRLSQGEIRIQKRIATSCQTDGHQWMMTDGGMVANYDPYFTVSTVKNIFVAIGCATTAVIQDWDMYNNYTSGCVSFCNEDSIEDKTQCNGMGCCQTSIPANLRAYQPSFLAVSGVDYTAVQKFSPCSYALVVEQDWFKFNTSYAKSREYGERYGIKGRGVPLVLDWSVGNQPCDQAKKMDPLYACRANNSECVNAANGQGYLCNCSSGYDGNPYLEGGCQDINECDDPLLYPCKGGHCHNAIGSYTCSCPSGTQSKDPKNITCTATIDLIIGIGVGSAAGFIILVLIAIFLTRSFKARRATKLKQKLYKKAEMKSNRSLNWQHHV</sequence>